<evidence type="ECO:0000259" key="1">
    <source>
        <dbReference type="Pfam" id="PF01863"/>
    </source>
</evidence>
<dbReference type="AlphaFoldDB" id="A0A1Y2T7N1"/>
<dbReference type="Pfam" id="PF01863">
    <property type="entry name" value="YgjP-like"/>
    <property type="match status" value="1"/>
</dbReference>
<feature type="domain" description="YgjP-like metallopeptidase" evidence="1">
    <location>
        <begin position="2"/>
        <end position="76"/>
    </location>
</feature>
<gene>
    <name evidence="2" type="ORF">A6D92_04190</name>
</gene>
<reference evidence="3" key="1">
    <citation type="submission" date="2016-04" db="EMBL/GenBank/DDBJ databases">
        <authorList>
            <person name="Antunes L.P."/>
            <person name="Martins L.F."/>
            <person name="Pereira R.V."/>
            <person name="Thomas A.M."/>
            <person name="Barbosa D."/>
            <person name="Nascimento L."/>
            <person name="Silva G.M."/>
            <person name="Condomitti G.W."/>
            <person name="Digiampietri L.A."/>
            <person name="Lombardi K.C."/>
            <person name="Ramos P.L."/>
            <person name="Quaggio R.B."/>
            <person name="Oliveira J.C."/>
            <person name="Pascon R.C."/>
            <person name="Cruz J.B."/>
            <person name="Silva A.M."/>
            <person name="Setubal J.C."/>
        </authorList>
    </citation>
    <scope>NUCLEOTIDE SEQUENCE [LARGE SCALE GENOMIC DNA]</scope>
</reference>
<organism evidence="2 3">
    <name type="scientific">Symbiobacterium thermophilum</name>
    <dbReference type="NCBI Taxonomy" id="2734"/>
    <lineage>
        <taxon>Bacteria</taxon>
        <taxon>Bacillati</taxon>
        <taxon>Bacillota</taxon>
        <taxon>Clostridia</taxon>
        <taxon>Eubacteriales</taxon>
        <taxon>Symbiobacteriaceae</taxon>
        <taxon>Symbiobacterium</taxon>
    </lineage>
</organism>
<dbReference type="Gene3D" id="3.30.2010.10">
    <property type="entry name" value="Metalloproteases ('zincins'), catalytic domain"/>
    <property type="match status" value="1"/>
</dbReference>
<dbReference type="CDD" id="cd07344">
    <property type="entry name" value="M48_yhfN_like"/>
    <property type="match status" value="1"/>
</dbReference>
<comment type="caution">
    <text evidence="2">The sequence shown here is derived from an EMBL/GenBank/DDBJ whole genome shotgun (WGS) entry which is preliminary data.</text>
</comment>
<dbReference type="PANTHER" id="PTHR30399:SF1">
    <property type="entry name" value="UTP PYROPHOSPHATASE"/>
    <property type="match status" value="1"/>
</dbReference>
<evidence type="ECO:0000313" key="2">
    <source>
        <dbReference type="EMBL" id="OTA41737.1"/>
    </source>
</evidence>
<evidence type="ECO:0000313" key="3">
    <source>
        <dbReference type="Proteomes" id="UP000194267"/>
    </source>
</evidence>
<dbReference type="PANTHER" id="PTHR30399">
    <property type="entry name" value="UNCHARACTERIZED PROTEIN YGJP"/>
    <property type="match status" value="1"/>
</dbReference>
<dbReference type="InterPro" id="IPR053136">
    <property type="entry name" value="UTP_pyrophosphatase-like"/>
</dbReference>
<protein>
    <recommendedName>
        <fullName evidence="1">YgjP-like metallopeptidase domain-containing protein</fullName>
    </recommendedName>
</protein>
<dbReference type="EMBL" id="LWLV01000252">
    <property type="protein sequence ID" value="OTA41737.1"/>
    <property type="molecule type" value="Genomic_DNA"/>
</dbReference>
<proteinExistence type="predicted"/>
<sequence>MGQVRFRRQESRWGSCSARTRNIQISHRLRGGPHELLEYVLIHEIAHLGEMNHGPRFWALVERACPDWRERRRLLRLYGDYLRARSGSAGL</sequence>
<dbReference type="Proteomes" id="UP000194267">
    <property type="component" value="Unassembled WGS sequence"/>
</dbReference>
<accession>A0A1Y2T7N1</accession>
<name>A0A1Y2T7N1_SYMTR</name>
<dbReference type="InterPro" id="IPR002725">
    <property type="entry name" value="YgjP-like_metallopeptidase"/>
</dbReference>